<dbReference type="Pfam" id="PF10282">
    <property type="entry name" value="Lactonase"/>
    <property type="match status" value="1"/>
</dbReference>
<evidence type="ECO:0000313" key="2">
    <source>
        <dbReference type="Proteomes" id="UP000661691"/>
    </source>
</evidence>
<dbReference type="InterPro" id="IPR011964">
    <property type="entry name" value="YVTN_b-propeller_repeat"/>
</dbReference>
<dbReference type="InterPro" id="IPR019405">
    <property type="entry name" value="Lactonase_7-beta_prop"/>
</dbReference>
<dbReference type="NCBIfam" id="TIGR02276">
    <property type="entry name" value="beta_rpt_yvtn"/>
    <property type="match status" value="2"/>
</dbReference>
<dbReference type="PANTHER" id="PTHR47197">
    <property type="entry name" value="PROTEIN NIRF"/>
    <property type="match status" value="1"/>
</dbReference>
<dbReference type="InterPro" id="IPR015943">
    <property type="entry name" value="WD40/YVTN_repeat-like_dom_sf"/>
</dbReference>
<sequence length="379" mass="39940">MQLRNLINKQILVRISGLSEGSRVRGVLNSVRPGMITVMSPKGRHIIPIRSISSVMKANRVSFSLIQVIVANFSSNNVTLIDSNPRDIVNLGVGKAPRDIGVTPTTPNGSNVYILNSGSNSVSMFSTTTEASTTIEKGIGTLPKRIAILPNGAFAYVTNFESNDISIINTGTNTVTQRIKGFSGPCGIAASSNRVYVVNSNLDFVSVLRVSDNTLIGKPIPVGSSPDSIVLTPDGSKAYVTNTVNHNVSVISTRNNKVIGKPIPVGKEPLGIAVTPNGAFVYVANNMSNTISVIRTSDDTVVNTISSNKLFFPLGVAIDPNGTVYVTNNGTPNNLVPNSGTIVVIKNNMVVEQINLIDARGNAGDSPGAIAIAVFPPLF</sequence>
<dbReference type="EMBL" id="JACXAH010000016">
    <property type="protein sequence ID" value="MBD1373030.1"/>
    <property type="molecule type" value="Genomic_DNA"/>
</dbReference>
<dbReference type="InterPro" id="IPR011045">
    <property type="entry name" value="N2O_reductase_N"/>
</dbReference>
<organism evidence="1 2">
    <name type="scientific">Polycladospora coralii</name>
    <dbReference type="NCBI Taxonomy" id="2771432"/>
    <lineage>
        <taxon>Bacteria</taxon>
        <taxon>Bacillati</taxon>
        <taxon>Bacillota</taxon>
        <taxon>Bacilli</taxon>
        <taxon>Bacillales</taxon>
        <taxon>Thermoactinomycetaceae</taxon>
        <taxon>Polycladospora</taxon>
    </lineage>
</organism>
<evidence type="ECO:0000313" key="1">
    <source>
        <dbReference type="EMBL" id="MBD1373030.1"/>
    </source>
</evidence>
<dbReference type="Proteomes" id="UP000661691">
    <property type="component" value="Unassembled WGS sequence"/>
</dbReference>
<gene>
    <name evidence="1" type="ORF">IC620_11755</name>
</gene>
<dbReference type="RefSeq" id="WP_191142286.1">
    <property type="nucleotide sequence ID" value="NZ_JACXAH010000016.1"/>
</dbReference>
<dbReference type="PANTHER" id="PTHR47197:SF3">
    <property type="entry name" value="DIHYDRO-HEME D1 DEHYDROGENASE"/>
    <property type="match status" value="1"/>
</dbReference>
<dbReference type="InterPro" id="IPR051200">
    <property type="entry name" value="Host-pathogen_enzymatic-act"/>
</dbReference>
<accession>A0A926NC10</accession>
<dbReference type="Gene3D" id="2.130.10.10">
    <property type="entry name" value="YVTN repeat-like/Quinoprotein amine dehydrogenase"/>
    <property type="match status" value="2"/>
</dbReference>
<dbReference type="AlphaFoldDB" id="A0A926NC10"/>
<comment type="caution">
    <text evidence="1">The sequence shown here is derived from an EMBL/GenBank/DDBJ whole genome shotgun (WGS) entry which is preliminary data.</text>
</comment>
<name>A0A926NC10_9BACL</name>
<keyword evidence="2" id="KW-1185">Reference proteome</keyword>
<dbReference type="SUPFAM" id="SSF50974">
    <property type="entry name" value="Nitrous oxide reductase, N-terminal domain"/>
    <property type="match status" value="1"/>
</dbReference>
<reference evidence="2" key="1">
    <citation type="submission" date="2022-10" db="EMBL/GenBank/DDBJ databases">
        <title>A novel bacterium of genus Hazenella, isolated from South China Sea.</title>
        <authorList>
            <person name="Huang H."/>
            <person name="Mo K."/>
            <person name="Hu Y."/>
        </authorList>
    </citation>
    <scope>NUCLEOTIDE SEQUENCE [LARGE SCALE GENOMIC DNA]</scope>
    <source>
        <strain evidence="2">IB182357</strain>
    </source>
</reference>
<protein>
    <submittedName>
        <fullName evidence="1">YncE family protein</fullName>
    </submittedName>
</protein>
<proteinExistence type="predicted"/>